<proteinExistence type="predicted"/>
<evidence type="ECO:0000313" key="4">
    <source>
        <dbReference type="Proteomes" id="UP001364617"/>
    </source>
</evidence>
<feature type="transmembrane region" description="Helical" evidence="2">
    <location>
        <begin position="62"/>
        <end position="87"/>
    </location>
</feature>
<name>A0AAN9CSL5_9TELE</name>
<feature type="compositionally biased region" description="Polar residues" evidence="1">
    <location>
        <begin position="1"/>
        <end position="13"/>
    </location>
</feature>
<evidence type="ECO:0000256" key="1">
    <source>
        <dbReference type="SAM" id="MobiDB-lite"/>
    </source>
</evidence>
<accession>A0AAN9CSL5</accession>
<evidence type="ECO:0000256" key="2">
    <source>
        <dbReference type="SAM" id="Phobius"/>
    </source>
</evidence>
<dbReference type="Proteomes" id="UP001364617">
    <property type="component" value="Unassembled WGS sequence"/>
</dbReference>
<comment type="caution">
    <text evidence="3">The sequence shown here is derived from an EMBL/GenBank/DDBJ whole genome shotgun (WGS) entry which is preliminary data.</text>
</comment>
<dbReference type="EMBL" id="JAYKXH010000014">
    <property type="protein sequence ID" value="KAK7146312.1"/>
    <property type="molecule type" value="Genomic_DNA"/>
</dbReference>
<gene>
    <name evidence="3" type="ORF">R3I93_013910</name>
</gene>
<reference evidence="3 4" key="1">
    <citation type="submission" date="2024-02" db="EMBL/GenBank/DDBJ databases">
        <title>Chromosome-level genome assembly of the Eurasian Minnow (Phoxinus phoxinus).</title>
        <authorList>
            <person name="Oriowo T.O."/>
            <person name="Martin S."/>
            <person name="Stange M."/>
            <person name="Chrysostomakis Y."/>
            <person name="Brown T."/>
            <person name="Winkler S."/>
            <person name="Kukowka S."/>
            <person name="Myers E.W."/>
            <person name="Bohne A."/>
        </authorList>
    </citation>
    <scope>NUCLEOTIDE SEQUENCE [LARGE SCALE GENOMIC DNA]</scope>
    <source>
        <strain evidence="3">ZFMK-TIS-60720</strain>
        <tissue evidence="3">Whole Organism</tissue>
    </source>
</reference>
<organism evidence="3 4">
    <name type="scientific">Phoxinus phoxinus</name>
    <name type="common">Eurasian minnow</name>
    <dbReference type="NCBI Taxonomy" id="58324"/>
    <lineage>
        <taxon>Eukaryota</taxon>
        <taxon>Metazoa</taxon>
        <taxon>Chordata</taxon>
        <taxon>Craniata</taxon>
        <taxon>Vertebrata</taxon>
        <taxon>Euteleostomi</taxon>
        <taxon>Actinopterygii</taxon>
        <taxon>Neopterygii</taxon>
        <taxon>Teleostei</taxon>
        <taxon>Ostariophysi</taxon>
        <taxon>Cypriniformes</taxon>
        <taxon>Leuciscidae</taxon>
        <taxon>Phoxininae</taxon>
        <taxon>Phoxinus</taxon>
    </lineage>
</organism>
<feature type="region of interest" description="Disordered" evidence="1">
    <location>
        <begin position="1"/>
        <end position="20"/>
    </location>
</feature>
<protein>
    <submittedName>
        <fullName evidence="3">Uncharacterized protein</fullName>
    </submittedName>
</protein>
<sequence length="110" mass="12332">MWTEVRNNNNNSSLHEEPQDLSLKQIVSQVSSWLPFNSDRNGSVTASPPPLAETPVKRESGIIPGVIAAAVFIGLLLALYTVLWKCMVTQPKRRKKRTSLKAREQRSLMC</sequence>
<evidence type="ECO:0000313" key="3">
    <source>
        <dbReference type="EMBL" id="KAK7146312.1"/>
    </source>
</evidence>
<keyword evidence="4" id="KW-1185">Reference proteome</keyword>
<dbReference type="AlphaFoldDB" id="A0AAN9CSL5"/>
<keyword evidence="2" id="KW-1133">Transmembrane helix</keyword>
<keyword evidence="2" id="KW-0812">Transmembrane</keyword>
<keyword evidence="2" id="KW-0472">Membrane</keyword>